<evidence type="ECO:0000259" key="3">
    <source>
        <dbReference type="PROSITE" id="PS51819"/>
    </source>
</evidence>
<dbReference type="Proteomes" id="UP001595536">
    <property type="component" value="Unassembled WGS sequence"/>
</dbReference>
<keyword evidence="2" id="KW-1133">Transmembrane helix</keyword>
<dbReference type="RefSeq" id="WP_376831297.1">
    <property type="nucleotide sequence ID" value="NZ_JBHLWR010000006.1"/>
</dbReference>
<protein>
    <submittedName>
        <fullName evidence="4">VOC family protein</fullName>
    </submittedName>
</protein>
<name>A0ABV7LBL0_9HYPH</name>
<dbReference type="InterPro" id="IPR051785">
    <property type="entry name" value="MMCE/EMCE_epimerase"/>
</dbReference>
<evidence type="ECO:0000256" key="2">
    <source>
        <dbReference type="SAM" id="Phobius"/>
    </source>
</evidence>
<dbReference type="PANTHER" id="PTHR43048:SF3">
    <property type="entry name" value="METHYLMALONYL-COA EPIMERASE, MITOCHONDRIAL"/>
    <property type="match status" value="1"/>
</dbReference>
<dbReference type="Pfam" id="PF13669">
    <property type="entry name" value="Glyoxalase_4"/>
    <property type="match status" value="1"/>
</dbReference>
<feature type="domain" description="VOC" evidence="3">
    <location>
        <begin position="131"/>
        <end position="252"/>
    </location>
</feature>
<comment type="caution">
    <text evidence="4">The sequence shown here is derived from an EMBL/GenBank/DDBJ whole genome shotgun (WGS) entry which is preliminary data.</text>
</comment>
<reference evidence="5" key="1">
    <citation type="journal article" date="2019" name="Int. J. Syst. Evol. Microbiol.">
        <title>The Global Catalogue of Microorganisms (GCM) 10K type strain sequencing project: providing services to taxonomists for standard genome sequencing and annotation.</title>
        <authorList>
            <consortium name="The Broad Institute Genomics Platform"/>
            <consortium name="The Broad Institute Genome Sequencing Center for Infectious Disease"/>
            <person name="Wu L."/>
            <person name="Ma J."/>
        </authorList>
    </citation>
    <scope>NUCLEOTIDE SEQUENCE [LARGE SCALE GENOMIC DNA]</scope>
    <source>
        <strain evidence="5">CCM 7941</strain>
    </source>
</reference>
<keyword evidence="1" id="KW-0479">Metal-binding</keyword>
<dbReference type="SUPFAM" id="SSF54593">
    <property type="entry name" value="Glyoxalase/Bleomycin resistance protein/Dihydroxybiphenyl dioxygenase"/>
    <property type="match status" value="2"/>
</dbReference>
<evidence type="ECO:0000313" key="4">
    <source>
        <dbReference type="EMBL" id="MFC3265088.1"/>
    </source>
</evidence>
<evidence type="ECO:0000256" key="1">
    <source>
        <dbReference type="ARBA" id="ARBA00022723"/>
    </source>
</evidence>
<keyword evidence="5" id="KW-1185">Reference proteome</keyword>
<proteinExistence type="predicted"/>
<dbReference type="PANTHER" id="PTHR43048">
    <property type="entry name" value="METHYLMALONYL-COA EPIMERASE"/>
    <property type="match status" value="1"/>
</dbReference>
<dbReference type="InterPro" id="IPR037523">
    <property type="entry name" value="VOC_core"/>
</dbReference>
<sequence>MIIQLDRIDVAVADVAAAAADYAALFGFPAMETGPGHARFRLANVDVLLLPATGAAGLAGLAFGVASLERAARLLGNRDVAFTRVDGPDGPALRIGPEHGQGAPALLEEKPARDTRREAAPALAGAAAVTGVDHVVFRSASLRRAMAFWGAQMGLDLRFSRHFERMGARVTLFRCGDMKIEIASREDPAKAEAPDEAWGVSWRAGDIAALNARLAQEGFDVSEVRRGLQPGTQVFTIRNRTHGVATIAIGAGEDAAG</sequence>
<accession>A0ABV7LBL0</accession>
<gene>
    <name evidence="4" type="ORF">ACFOEX_01770</name>
</gene>
<dbReference type="Gene3D" id="3.10.180.10">
    <property type="entry name" value="2,3-Dihydroxybiphenyl 1,2-Dioxygenase, domain 1"/>
    <property type="match status" value="2"/>
</dbReference>
<organism evidence="4 5">
    <name type="scientific">Camelimonas abortus</name>
    <dbReference type="NCBI Taxonomy" id="1017184"/>
    <lineage>
        <taxon>Bacteria</taxon>
        <taxon>Pseudomonadati</taxon>
        <taxon>Pseudomonadota</taxon>
        <taxon>Alphaproteobacteria</taxon>
        <taxon>Hyphomicrobiales</taxon>
        <taxon>Chelatococcaceae</taxon>
        <taxon>Camelimonas</taxon>
    </lineage>
</organism>
<feature type="domain" description="VOC" evidence="3">
    <location>
        <begin position="4"/>
        <end position="108"/>
    </location>
</feature>
<keyword evidence="2" id="KW-0812">Transmembrane</keyword>
<dbReference type="EMBL" id="JBHRUV010000011">
    <property type="protein sequence ID" value="MFC3265088.1"/>
    <property type="molecule type" value="Genomic_DNA"/>
</dbReference>
<feature type="transmembrane region" description="Helical" evidence="2">
    <location>
        <begin position="48"/>
        <end position="68"/>
    </location>
</feature>
<dbReference type="PROSITE" id="PS51819">
    <property type="entry name" value="VOC"/>
    <property type="match status" value="2"/>
</dbReference>
<dbReference type="InterPro" id="IPR029068">
    <property type="entry name" value="Glyas_Bleomycin-R_OHBP_Dase"/>
</dbReference>
<keyword evidence="2" id="KW-0472">Membrane</keyword>
<evidence type="ECO:0000313" key="5">
    <source>
        <dbReference type="Proteomes" id="UP001595536"/>
    </source>
</evidence>